<sequence length="146" mass="16430">MAERGPLPKRSQERSRQDRPSDERIPLAKGTAYGGDPFPVKDHWHPMAVEWYESLSDSGIAAFYERSDWATAMIVAEELTHYFNTSTSRRSAQMLTALFSMMTSLGATEGDRRRMRIELEKPKPTVASASVTAIESYKSKLGVTKK</sequence>
<evidence type="ECO:0008006" key="4">
    <source>
        <dbReference type="Google" id="ProtNLM"/>
    </source>
</evidence>
<dbReference type="InterPro" id="IPR057972">
    <property type="entry name" value="Terminase_7"/>
</dbReference>
<evidence type="ECO:0000256" key="1">
    <source>
        <dbReference type="SAM" id="MobiDB-lite"/>
    </source>
</evidence>
<evidence type="ECO:0000313" key="2">
    <source>
        <dbReference type="EMBL" id="MDR7164845.1"/>
    </source>
</evidence>
<feature type="region of interest" description="Disordered" evidence="1">
    <location>
        <begin position="1"/>
        <end position="34"/>
    </location>
</feature>
<dbReference type="RefSeq" id="WP_310114102.1">
    <property type="nucleotide sequence ID" value="NZ_JAVDTN010000017.1"/>
</dbReference>
<evidence type="ECO:0000313" key="3">
    <source>
        <dbReference type="Proteomes" id="UP001262032"/>
    </source>
</evidence>
<protein>
    <recommendedName>
        <fullName evidence="4">Terminase small subunit</fullName>
    </recommendedName>
</protein>
<accession>A0AAW8NET2</accession>
<reference evidence="2" key="1">
    <citation type="submission" date="2023-07" db="EMBL/GenBank/DDBJ databases">
        <title>Sorghum-associated microbial communities from plants grown in Nebraska, USA.</title>
        <authorList>
            <person name="Schachtman D."/>
        </authorList>
    </citation>
    <scope>NUCLEOTIDE SEQUENCE</scope>
    <source>
        <strain evidence="2">BE261</strain>
    </source>
</reference>
<dbReference type="Proteomes" id="UP001262032">
    <property type="component" value="Unassembled WGS sequence"/>
</dbReference>
<dbReference type="AlphaFoldDB" id="A0AAW8NET2"/>
<dbReference type="EMBL" id="JAVDWN010000010">
    <property type="protein sequence ID" value="MDR7164845.1"/>
    <property type="molecule type" value="Genomic_DNA"/>
</dbReference>
<name>A0AAW8NET2_PSEOX</name>
<dbReference type="GeneID" id="97424204"/>
<organism evidence="2 3">
    <name type="scientific">Pseudarthrobacter oxydans</name>
    <name type="common">Arthrobacter oxydans</name>
    <dbReference type="NCBI Taxonomy" id="1671"/>
    <lineage>
        <taxon>Bacteria</taxon>
        <taxon>Bacillati</taxon>
        <taxon>Actinomycetota</taxon>
        <taxon>Actinomycetes</taxon>
        <taxon>Micrococcales</taxon>
        <taxon>Micrococcaceae</taxon>
        <taxon>Pseudarthrobacter</taxon>
    </lineage>
</organism>
<proteinExistence type="predicted"/>
<feature type="compositionally biased region" description="Basic and acidic residues" evidence="1">
    <location>
        <begin position="10"/>
        <end position="26"/>
    </location>
</feature>
<comment type="caution">
    <text evidence="2">The sequence shown here is derived from an EMBL/GenBank/DDBJ whole genome shotgun (WGS) entry which is preliminary data.</text>
</comment>
<gene>
    <name evidence="2" type="ORF">J2X12_002883</name>
</gene>
<dbReference type="Pfam" id="PF25673">
    <property type="entry name" value="Terminase_7"/>
    <property type="match status" value="1"/>
</dbReference>